<dbReference type="OMA" id="YCAARYH"/>
<protein>
    <recommendedName>
        <fullName evidence="3">Ig-like domain-containing protein</fullName>
    </recommendedName>
</protein>
<dbReference type="GO" id="GO:0005886">
    <property type="term" value="C:plasma membrane"/>
    <property type="evidence" value="ECO:0007669"/>
    <property type="project" value="TreeGrafter"/>
</dbReference>
<evidence type="ECO:0000256" key="1">
    <source>
        <dbReference type="ARBA" id="ARBA00022729"/>
    </source>
</evidence>
<dbReference type="GeneTree" id="ENSGT01150000287160"/>
<keyword evidence="1" id="KW-0732">Signal</keyword>
<evidence type="ECO:0000256" key="2">
    <source>
        <dbReference type="ARBA" id="ARBA00022859"/>
    </source>
</evidence>
<evidence type="ECO:0000313" key="5">
    <source>
        <dbReference type="Proteomes" id="UP000264840"/>
    </source>
</evidence>
<reference evidence="4" key="2">
    <citation type="submission" date="2025-09" db="UniProtKB">
        <authorList>
            <consortium name="Ensembl"/>
        </authorList>
    </citation>
    <scope>IDENTIFICATION</scope>
</reference>
<keyword evidence="2" id="KW-0391">Immunity</keyword>
<dbReference type="PANTHER" id="PTHR23268">
    <property type="entry name" value="T-CELL RECEPTOR BETA CHAIN"/>
    <property type="match status" value="1"/>
</dbReference>
<dbReference type="PROSITE" id="PS50835">
    <property type="entry name" value="IG_LIKE"/>
    <property type="match status" value="1"/>
</dbReference>
<dbReference type="SUPFAM" id="SSF48726">
    <property type="entry name" value="Immunoglobulin"/>
    <property type="match status" value="1"/>
</dbReference>
<dbReference type="InterPro" id="IPR013783">
    <property type="entry name" value="Ig-like_fold"/>
</dbReference>
<feature type="domain" description="Ig-like" evidence="3">
    <location>
        <begin position="16"/>
        <end position="123"/>
    </location>
</feature>
<dbReference type="GO" id="GO:0007166">
    <property type="term" value="P:cell surface receptor signaling pathway"/>
    <property type="evidence" value="ECO:0007669"/>
    <property type="project" value="TreeGrafter"/>
</dbReference>
<dbReference type="Pfam" id="PF07686">
    <property type="entry name" value="V-set"/>
    <property type="match status" value="1"/>
</dbReference>
<dbReference type="InterPro" id="IPR050413">
    <property type="entry name" value="TCR_beta_variable"/>
</dbReference>
<dbReference type="Gene3D" id="2.60.40.10">
    <property type="entry name" value="Immunoglobulins"/>
    <property type="match status" value="1"/>
</dbReference>
<dbReference type="Proteomes" id="UP000264840">
    <property type="component" value="Unplaced"/>
</dbReference>
<dbReference type="STRING" id="8153.ENSHBUP00000013242"/>
<dbReference type="InterPro" id="IPR036179">
    <property type="entry name" value="Ig-like_dom_sf"/>
</dbReference>
<dbReference type="InterPro" id="IPR013106">
    <property type="entry name" value="Ig_V-set"/>
</dbReference>
<dbReference type="AlphaFoldDB" id="A0A3Q2VMJ0"/>
<dbReference type="InterPro" id="IPR007110">
    <property type="entry name" value="Ig-like_dom"/>
</dbReference>
<organism evidence="4 5">
    <name type="scientific">Haplochromis burtoni</name>
    <name type="common">Burton's mouthbrooder</name>
    <name type="synonym">Chromis burtoni</name>
    <dbReference type="NCBI Taxonomy" id="8153"/>
    <lineage>
        <taxon>Eukaryota</taxon>
        <taxon>Metazoa</taxon>
        <taxon>Chordata</taxon>
        <taxon>Craniata</taxon>
        <taxon>Vertebrata</taxon>
        <taxon>Euteleostomi</taxon>
        <taxon>Actinopterygii</taxon>
        <taxon>Neopterygii</taxon>
        <taxon>Teleostei</taxon>
        <taxon>Neoteleostei</taxon>
        <taxon>Acanthomorphata</taxon>
        <taxon>Ovalentaria</taxon>
        <taxon>Cichlomorphae</taxon>
        <taxon>Cichliformes</taxon>
        <taxon>Cichlidae</taxon>
        <taxon>African cichlids</taxon>
        <taxon>Pseudocrenilabrinae</taxon>
        <taxon>Haplochromini</taxon>
        <taxon>Haplochromis</taxon>
    </lineage>
</organism>
<evidence type="ECO:0000313" key="4">
    <source>
        <dbReference type="Ensembl" id="ENSHBUP00000013242.1"/>
    </source>
</evidence>
<reference evidence="4" key="1">
    <citation type="submission" date="2025-08" db="UniProtKB">
        <authorList>
            <consortium name="Ensembl"/>
        </authorList>
    </citation>
    <scope>IDENTIFICATION</scope>
</reference>
<dbReference type="Ensembl" id="ENSHBUT00000020889.1">
    <property type="protein sequence ID" value="ENSHBUP00000013242.1"/>
    <property type="gene ID" value="ENSHBUG00000014990.1"/>
</dbReference>
<dbReference type="CDD" id="cd00099">
    <property type="entry name" value="IgV"/>
    <property type="match status" value="1"/>
</dbReference>
<keyword evidence="5" id="KW-1185">Reference proteome</keyword>
<dbReference type="GO" id="GO:0002376">
    <property type="term" value="P:immune system process"/>
    <property type="evidence" value="ECO:0007669"/>
    <property type="project" value="UniProtKB-KW"/>
</dbReference>
<dbReference type="PANTHER" id="PTHR23268:SF102">
    <property type="entry name" value="IMMUNOGLOBULIN V-SET DOMAIN-CONTAINING PROTEIN"/>
    <property type="match status" value="1"/>
</dbReference>
<name>A0A3Q2VMJ0_HAPBU</name>
<accession>A0A3Q2VMJ0</accession>
<sequence length="123" mass="13759">MQQNDSGMYFCSSLSDRVHQNPADMYKNPGQAAEITCSHSIDSYDVILWYKQTENSQLQLLGYMLKTRDVLEPGWMVEIKGSTHFNISGDLSGDDAKNASLFIVDLKAPEHSAVYYCAASFAH</sequence>
<proteinExistence type="predicted"/>
<evidence type="ECO:0000259" key="3">
    <source>
        <dbReference type="PROSITE" id="PS50835"/>
    </source>
</evidence>